<keyword evidence="6" id="KW-0411">Iron-sulfur</keyword>
<dbReference type="AlphaFoldDB" id="E1KWP6"/>
<comment type="caution">
    <text evidence="8">The sequence shown here is derived from an EMBL/GenBank/DDBJ whole genome shotgun (WGS) entry which is preliminary data.</text>
</comment>
<dbReference type="SFLD" id="SFLDS00029">
    <property type="entry name" value="Radical_SAM"/>
    <property type="match status" value="1"/>
</dbReference>
<dbReference type="GO" id="GO:0003824">
    <property type="term" value="F:catalytic activity"/>
    <property type="evidence" value="ECO:0007669"/>
    <property type="project" value="InterPro"/>
</dbReference>
<dbReference type="UniPathway" id="UPA00782"/>
<dbReference type="GO" id="GO:0046872">
    <property type="term" value="F:metal ion binding"/>
    <property type="evidence" value="ECO:0007669"/>
    <property type="project" value="UniProtKB-KW"/>
</dbReference>
<dbReference type="PANTHER" id="PTHR43787">
    <property type="entry name" value="FEMO COFACTOR BIOSYNTHESIS PROTEIN NIFB-RELATED"/>
    <property type="match status" value="1"/>
</dbReference>
<dbReference type="Pfam" id="PF04055">
    <property type="entry name" value="Radical_SAM"/>
    <property type="match status" value="1"/>
</dbReference>
<dbReference type="RefSeq" id="WP_002839498.1">
    <property type="nucleotide sequence ID" value="NZ_AEDP01000021.1"/>
</dbReference>
<dbReference type="OrthoDB" id="9810775at2"/>
<evidence type="ECO:0000256" key="5">
    <source>
        <dbReference type="ARBA" id="ARBA00023004"/>
    </source>
</evidence>
<keyword evidence="2" id="KW-0004">4Fe-4S</keyword>
<dbReference type="InterPro" id="IPR058240">
    <property type="entry name" value="rSAM_sf"/>
</dbReference>
<dbReference type="SFLD" id="SFLDG01067">
    <property type="entry name" value="SPASM/twitch_domain_containing"/>
    <property type="match status" value="1"/>
</dbReference>
<keyword evidence="5" id="KW-0408">Iron</keyword>
<dbReference type="Proteomes" id="UP000003807">
    <property type="component" value="Unassembled WGS sequence"/>
</dbReference>
<sequence>MKQSNYNFTGKLSDNSNYIFNSVTCALALINDYELDIIKSIKNRDVSNTTNYDFLLKCQDYGFIIEDEVNELVHLQYEANRDKYNSSGLTLTILPSLSCNFDCIYCYEKNSLIESSKISKDVIESIIKLLDTQNTNIKTLNIIWYGGEPLMQVDLIFEMSMLFITYCDNNNIEYSAEIITNGYYLTRQNIKKLVECRVKQIQITVDGNKESHDERRKLRDGSGTYTRIMRNIEENIDILPQLSIRVNVDKTNMDKINQIYNWKNNLDNSNKLFIYIGRTEEIEGVYSKEVCFNYDDFFKYQMEFYDQHSLDDLISLFPKPILNNCMADTSNNLIINYNGDLYKCISDIGQKEKILGNILTNNDNDKLINDYLLYNIFSDEHCRNCKYLPICMGGCPRNRTLGERRCTIYKKFLDKIIRKTILIQDSLSD</sequence>
<dbReference type="CDD" id="cd01335">
    <property type="entry name" value="Radical_SAM"/>
    <property type="match status" value="1"/>
</dbReference>
<dbReference type="EMBL" id="AEDP01000021">
    <property type="protein sequence ID" value="EFL54428.1"/>
    <property type="molecule type" value="Genomic_DNA"/>
</dbReference>
<organism evidence="8 9">
    <name type="scientific">Finegoldia magna BVS033A4</name>
    <dbReference type="NCBI Taxonomy" id="866773"/>
    <lineage>
        <taxon>Bacteria</taxon>
        <taxon>Bacillati</taxon>
        <taxon>Bacillota</taxon>
        <taxon>Tissierellia</taxon>
        <taxon>Tissierellales</taxon>
        <taxon>Peptoniphilaceae</taxon>
        <taxon>Finegoldia</taxon>
    </lineage>
</organism>
<evidence type="ECO:0000313" key="8">
    <source>
        <dbReference type="EMBL" id="EFL54428.1"/>
    </source>
</evidence>
<evidence type="ECO:0000256" key="1">
    <source>
        <dbReference type="ARBA" id="ARBA00001966"/>
    </source>
</evidence>
<evidence type="ECO:0000256" key="4">
    <source>
        <dbReference type="ARBA" id="ARBA00022723"/>
    </source>
</evidence>
<accession>E1KWP6</accession>
<evidence type="ECO:0000313" key="9">
    <source>
        <dbReference type="Proteomes" id="UP000003807"/>
    </source>
</evidence>
<proteinExistence type="predicted"/>
<evidence type="ECO:0000256" key="2">
    <source>
        <dbReference type="ARBA" id="ARBA00022485"/>
    </source>
</evidence>
<dbReference type="NCBIfam" id="TIGR04085">
    <property type="entry name" value="rSAM_more_4Fe4S"/>
    <property type="match status" value="1"/>
</dbReference>
<dbReference type="GO" id="GO:0051539">
    <property type="term" value="F:4 iron, 4 sulfur cluster binding"/>
    <property type="evidence" value="ECO:0007669"/>
    <property type="project" value="UniProtKB-KW"/>
</dbReference>
<evidence type="ECO:0000259" key="7">
    <source>
        <dbReference type="Pfam" id="PF04055"/>
    </source>
</evidence>
<dbReference type="InterPro" id="IPR007197">
    <property type="entry name" value="rSAM"/>
</dbReference>
<dbReference type="SUPFAM" id="SSF102114">
    <property type="entry name" value="Radical SAM enzymes"/>
    <property type="match status" value="1"/>
</dbReference>
<dbReference type="InterPro" id="IPR013785">
    <property type="entry name" value="Aldolase_TIM"/>
</dbReference>
<evidence type="ECO:0000256" key="6">
    <source>
        <dbReference type="ARBA" id="ARBA00023014"/>
    </source>
</evidence>
<dbReference type="PANTHER" id="PTHR43787:SF3">
    <property type="entry name" value="ARYLSULFATASE REGULATORY PROTEIN"/>
    <property type="match status" value="1"/>
</dbReference>
<feature type="domain" description="Radical SAM core" evidence="7">
    <location>
        <begin position="95"/>
        <end position="261"/>
    </location>
</feature>
<dbReference type="SFLD" id="SFLDG01386">
    <property type="entry name" value="main_SPASM_domain-containing"/>
    <property type="match status" value="1"/>
</dbReference>
<comment type="cofactor">
    <cofactor evidence="1">
        <name>[4Fe-4S] cluster</name>
        <dbReference type="ChEBI" id="CHEBI:49883"/>
    </cofactor>
</comment>
<keyword evidence="3" id="KW-0949">S-adenosyl-L-methionine</keyword>
<reference evidence="8 9" key="1">
    <citation type="submission" date="2010-08" db="EMBL/GenBank/DDBJ databases">
        <authorList>
            <person name="Durkin A.S."/>
            <person name="Madupu R."/>
            <person name="Torralba M."/>
            <person name="Gillis M."/>
            <person name="Methe B."/>
            <person name="Sutton G."/>
            <person name="Nelson K.E."/>
        </authorList>
    </citation>
    <scope>NUCLEOTIDE SEQUENCE [LARGE SCALE GENOMIC DNA]</scope>
    <source>
        <strain evidence="8 9">BVS033A4</strain>
    </source>
</reference>
<gene>
    <name evidence="8" type="ORF">HMPREF9289_0316</name>
</gene>
<dbReference type="Gene3D" id="3.20.20.70">
    <property type="entry name" value="Aldolase class I"/>
    <property type="match status" value="1"/>
</dbReference>
<protein>
    <submittedName>
        <fullName evidence="8">Radical SAM domain protein</fullName>
    </submittedName>
</protein>
<evidence type="ECO:0000256" key="3">
    <source>
        <dbReference type="ARBA" id="ARBA00022691"/>
    </source>
</evidence>
<keyword evidence="4" id="KW-0479">Metal-binding</keyword>
<dbReference type="InterPro" id="IPR023885">
    <property type="entry name" value="4Fe4S-binding_SPASM_dom"/>
</dbReference>
<name>E1KWP6_FINMA</name>